<proteinExistence type="predicted"/>
<accession>A0ABV3HQZ7</accession>
<keyword evidence="2" id="KW-1185">Reference proteome</keyword>
<organism evidence="1 2">
    <name type="scientific">Streptomyces kurssanovii</name>
    <dbReference type="NCBI Taxonomy" id="67312"/>
    <lineage>
        <taxon>Bacteria</taxon>
        <taxon>Bacillati</taxon>
        <taxon>Actinomycetota</taxon>
        <taxon>Actinomycetes</taxon>
        <taxon>Kitasatosporales</taxon>
        <taxon>Streptomycetaceae</taxon>
        <taxon>Streptomyces</taxon>
    </lineage>
</organism>
<protein>
    <recommendedName>
        <fullName evidence="3">Transposase</fullName>
    </recommendedName>
</protein>
<reference evidence="1 2" key="1">
    <citation type="submission" date="2024-06" db="EMBL/GenBank/DDBJ databases">
        <title>The Natural Products Discovery Center: Release of the First 8490 Sequenced Strains for Exploring Actinobacteria Biosynthetic Diversity.</title>
        <authorList>
            <person name="Kalkreuter E."/>
            <person name="Kautsar S.A."/>
            <person name="Yang D."/>
            <person name="Bader C.D."/>
            <person name="Teijaro C.N."/>
            <person name="Fluegel L."/>
            <person name="Davis C.M."/>
            <person name="Simpson J.R."/>
            <person name="Lauterbach L."/>
            <person name="Steele A.D."/>
            <person name="Gui C."/>
            <person name="Meng S."/>
            <person name="Li G."/>
            <person name="Viehrig K."/>
            <person name="Ye F."/>
            <person name="Su P."/>
            <person name="Kiefer A.F."/>
            <person name="Nichols A."/>
            <person name="Cepeda A.J."/>
            <person name="Yan W."/>
            <person name="Fan B."/>
            <person name="Jiang Y."/>
            <person name="Adhikari A."/>
            <person name="Zheng C.-J."/>
            <person name="Schuster L."/>
            <person name="Cowan T.M."/>
            <person name="Smanski M.J."/>
            <person name="Chevrette M.G."/>
            <person name="De Carvalho L.P.S."/>
            <person name="Shen B."/>
        </authorList>
    </citation>
    <scope>NUCLEOTIDE SEQUENCE [LARGE SCALE GENOMIC DNA]</scope>
    <source>
        <strain evidence="1 2">NPDC049344</strain>
    </source>
</reference>
<name>A0ABV3HQZ7_9ACTN</name>
<comment type="caution">
    <text evidence="1">The sequence shown here is derived from an EMBL/GenBank/DDBJ whole genome shotgun (WGS) entry which is preliminary data.</text>
</comment>
<dbReference type="Proteomes" id="UP001552521">
    <property type="component" value="Unassembled WGS sequence"/>
</dbReference>
<sequence>MSEKLVDAWRARASKEYPANLERMTPPRRLTLLATLCHVRQAEITDSLVDLFIQLVLKINTRAERKVDKELGAELKKVRGKEAMLLRVAEAALSEPSGTVRRVIFPVVGGEKTLKALAAEAAANEARYKARVRTVLRSSYSAHWRRMLAPLLKALELKCNNTAYRPVMDAIDLLKRYLEQPLKEGAFFDPAETVPLDDVVPEQWRAAVVDDDKGRVERIPYELCVLVALRDALRRREIWVVGASRWRNPEDDLPADFEDNRDVHYAAIRQPQDADEFITALQGRLRTSLDRFEAALAEGTTGGVAIVKKHGEPWIRFSPRGKQEEPESLVAIKGEIERRWGTIDLLDILKYAEFDTDFIAEFTSVATRENLSKDVLRRRLLLVLFGLGTNMGSSGSR</sequence>
<evidence type="ECO:0008006" key="3">
    <source>
        <dbReference type="Google" id="ProtNLM"/>
    </source>
</evidence>
<gene>
    <name evidence="1" type="ORF">AB0K36_09525</name>
</gene>
<dbReference type="RefSeq" id="WP_364590630.1">
    <property type="nucleotide sequence ID" value="NZ_JBFAQK010000008.1"/>
</dbReference>
<evidence type="ECO:0000313" key="1">
    <source>
        <dbReference type="EMBL" id="MEV4681001.1"/>
    </source>
</evidence>
<dbReference type="EMBL" id="JBFAQK010000008">
    <property type="protein sequence ID" value="MEV4681001.1"/>
    <property type="molecule type" value="Genomic_DNA"/>
</dbReference>
<evidence type="ECO:0000313" key="2">
    <source>
        <dbReference type="Proteomes" id="UP001552521"/>
    </source>
</evidence>